<proteinExistence type="predicted"/>
<protein>
    <submittedName>
        <fullName evidence="1">Uncharacterized protein</fullName>
    </submittedName>
</protein>
<dbReference type="AlphaFoldDB" id="A0A5R9INP4"/>
<evidence type="ECO:0000313" key="2">
    <source>
        <dbReference type="Proteomes" id="UP000307790"/>
    </source>
</evidence>
<sequence>MLLGLFSIEERFVYAYLGTNSVDGDKYRVMCSEWQRYANVIVGASIGAAIGANIRTSVGANVRTSVGVNVGINVGVKALKIARP</sequence>
<gene>
    <name evidence="1" type="ORF">FE810_02450</name>
</gene>
<dbReference type="Proteomes" id="UP000307790">
    <property type="component" value="Unassembled WGS sequence"/>
</dbReference>
<keyword evidence="2" id="KW-1185">Reference proteome</keyword>
<reference evidence="1 2" key="1">
    <citation type="submission" date="2019-05" db="EMBL/GenBank/DDBJ databases">
        <title>Genome sequences of Thalassotalea litorea 1K03283.</title>
        <authorList>
            <person name="Zhang D."/>
        </authorList>
    </citation>
    <scope>NUCLEOTIDE SEQUENCE [LARGE SCALE GENOMIC DNA]</scope>
    <source>
        <strain evidence="1 2">MCCC 1K03283</strain>
    </source>
</reference>
<name>A0A5R9INP4_9GAMM</name>
<evidence type="ECO:0000313" key="1">
    <source>
        <dbReference type="EMBL" id="TLU67164.1"/>
    </source>
</evidence>
<dbReference type="RefSeq" id="WP_138318445.1">
    <property type="nucleotide sequence ID" value="NZ_VCBC01000003.1"/>
</dbReference>
<comment type="caution">
    <text evidence="1">The sequence shown here is derived from an EMBL/GenBank/DDBJ whole genome shotgun (WGS) entry which is preliminary data.</text>
</comment>
<dbReference type="EMBL" id="VCBC01000003">
    <property type="protein sequence ID" value="TLU67164.1"/>
    <property type="molecule type" value="Genomic_DNA"/>
</dbReference>
<organism evidence="1 2">
    <name type="scientific">Thalassotalea litorea</name>
    <dbReference type="NCBI Taxonomy" id="2020715"/>
    <lineage>
        <taxon>Bacteria</taxon>
        <taxon>Pseudomonadati</taxon>
        <taxon>Pseudomonadota</taxon>
        <taxon>Gammaproteobacteria</taxon>
        <taxon>Alteromonadales</taxon>
        <taxon>Colwelliaceae</taxon>
        <taxon>Thalassotalea</taxon>
    </lineage>
</organism>
<accession>A0A5R9INP4</accession>